<evidence type="ECO:0000313" key="2">
    <source>
        <dbReference type="Proteomes" id="UP001157125"/>
    </source>
</evidence>
<protein>
    <submittedName>
        <fullName evidence="1">Uncharacterized protein</fullName>
    </submittedName>
</protein>
<comment type="caution">
    <text evidence="1">The sequence shown here is derived from an EMBL/GenBank/DDBJ whole genome shotgun (WGS) entry which is preliminary data.</text>
</comment>
<sequence length="320" mass="34156">MGWVESPLQLVNAVEYAAATGDGVHLCLREGARRLGDTGRLLAPRLPRGVTMSGPWRHATLSPFATARRRLAGDANSGQVRAVATFAGAQDTVLVDDGSGMLSMARRLIEGRPLGRHAKNESRLHRALGAAAAVRLRTAAQEGRLTVFTAYSDTETMARLGALGATVIHNDYAWLRGTSLVADAAVGSHVVVGSALVDDGYLDTDAYAGWLRDLAAQGPVTYYPHRRERRDSLQRWAQVPGVAVQRPLLPIEVLLASAPGVRRVSTLPSSVVATLSTILDRSVDLDVSAVPHHWLTSAADDSLRSLLEDVSARGRARAVA</sequence>
<organism evidence="1 2">
    <name type="scientific">Demequina litorisediminis</name>
    <dbReference type="NCBI Taxonomy" id="1849022"/>
    <lineage>
        <taxon>Bacteria</taxon>
        <taxon>Bacillati</taxon>
        <taxon>Actinomycetota</taxon>
        <taxon>Actinomycetes</taxon>
        <taxon>Micrococcales</taxon>
        <taxon>Demequinaceae</taxon>
        <taxon>Demequina</taxon>
    </lineage>
</organism>
<accession>A0ABQ6IDA9</accession>
<reference evidence="2" key="1">
    <citation type="journal article" date="2019" name="Int. J. Syst. Evol. Microbiol.">
        <title>The Global Catalogue of Microorganisms (GCM) 10K type strain sequencing project: providing services to taxonomists for standard genome sequencing and annotation.</title>
        <authorList>
            <consortium name="The Broad Institute Genomics Platform"/>
            <consortium name="The Broad Institute Genome Sequencing Center for Infectious Disease"/>
            <person name="Wu L."/>
            <person name="Ma J."/>
        </authorList>
    </citation>
    <scope>NUCLEOTIDE SEQUENCE [LARGE SCALE GENOMIC DNA]</scope>
    <source>
        <strain evidence="2">NBRC 112299</strain>
    </source>
</reference>
<evidence type="ECO:0000313" key="1">
    <source>
        <dbReference type="EMBL" id="GMA35843.1"/>
    </source>
</evidence>
<dbReference type="EMBL" id="BSUN01000001">
    <property type="protein sequence ID" value="GMA35843.1"/>
    <property type="molecule type" value="Genomic_DNA"/>
</dbReference>
<keyword evidence="2" id="KW-1185">Reference proteome</keyword>
<gene>
    <name evidence="1" type="ORF">GCM10025876_20470</name>
</gene>
<proteinExistence type="predicted"/>
<dbReference type="Proteomes" id="UP001157125">
    <property type="component" value="Unassembled WGS sequence"/>
</dbReference>
<name>A0ABQ6IDA9_9MICO</name>